<name>A0A0E9TAM6_ANGAN</name>
<sequence>MFVSLHLL</sequence>
<protein>
    <submittedName>
        <fullName evidence="1">Uncharacterized protein</fullName>
    </submittedName>
</protein>
<organism evidence="1">
    <name type="scientific">Anguilla anguilla</name>
    <name type="common">European freshwater eel</name>
    <name type="synonym">Muraena anguilla</name>
    <dbReference type="NCBI Taxonomy" id="7936"/>
    <lineage>
        <taxon>Eukaryota</taxon>
        <taxon>Metazoa</taxon>
        <taxon>Chordata</taxon>
        <taxon>Craniata</taxon>
        <taxon>Vertebrata</taxon>
        <taxon>Euteleostomi</taxon>
        <taxon>Actinopterygii</taxon>
        <taxon>Neopterygii</taxon>
        <taxon>Teleostei</taxon>
        <taxon>Anguilliformes</taxon>
        <taxon>Anguillidae</taxon>
        <taxon>Anguilla</taxon>
    </lineage>
</organism>
<accession>A0A0E9TAM6</accession>
<reference evidence="1" key="2">
    <citation type="journal article" date="2015" name="Fish Shellfish Immunol.">
        <title>Early steps in the European eel (Anguilla anguilla)-Vibrio vulnificus interaction in the gills: Role of the RtxA13 toxin.</title>
        <authorList>
            <person name="Callol A."/>
            <person name="Pajuelo D."/>
            <person name="Ebbesson L."/>
            <person name="Teles M."/>
            <person name="MacKenzie S."/>
            <person name="Amaro C."/>
        </authorList>
    </citation>
    <scope>NUCLEOTIDE SEQUENCE</scope>
</reference>
<proteinExistence type="predicted"/>
<reference evidence="1" key="1">
    <citation type="submission" date="2014-11" db="EMBL/GenBank/DDBJ databases">
        <authorList>
            <person name="Amaro Gonzalez C."/>
        </authorList>
    </citation>
    <scope>NUCLEOTIDE SEQUENCE</scope>
</reference>
<evidence type="ECO:0000313" key="1">
    <source>
        <dbReference type="EMBL" id="JAH49748.1"/>
    </source>
</evidence>
<dbReference type="EMBL" id="GBXM01058829">
    <property type="protein sequence ID" value="JAH49748.1"/>
    <property type="molecule type" value="Transcribed_RNA"/>
</dbReference>